<reference evidence="2 3" key="1">
    <citation type="journal article" date="2021" name="Front. Microbiol.">
        <title>Bacterial Transformation of Aromatic Monomers in Softwood Black Liquor.</title>
        <authorList>
            <person name="Navas L.E."/>
            <person name="Dexter G."/>
            <person name="Liu J."/>
            <person name="Levy-Booth D."/>
            <person name="Cho M."/>
            <person name="Jang S.K."/>
            <person name="Mansfield S.D."/>
            <person name="Renneckar S."/>
            <person name="Mohn W.W."/>
            <person name="Eltis L.D."/>
        </authorList>
    </citation>
    <scope>NUCLEOTIDE SEQUENCE [LARGE SCALE GENOMIC DNA]</scope>
    <source>
        <strain evidence="2 3">GD02</strain>
    </source>
</reference>
<keyword evidence="1" id="KW-0472">Membrane</keyword>
<feature type="transmembrane region" description="Helical" evidence="1">
    <location>
        <begin position="6"/>
        <end position="25"/>
    </location>
</feature>
<evidence type="ECO:0000313" key="2">
    <source>
        <dbReference type="EMBL" id="UZF45737.1"/>
    </source>
</evidence>
<sequence length="99" mass="10163">MVAGDGRIILAADLVSATVLFSIVCRGRASRFGDCSIGVVAGLVCLAVSVIALVNLVAITSDLEITVRVQIGWGLWLTALSSAVLVATGLSAAWRPPRA</sequence>
<dbReference type="RefSeq" id="WP_229582315.1">
    <property type="nucleotide sequence ID" value="NZ_CP083974.1"/>
</dbReference>
<keyword evidence="1" id="KW-0812">Transmembrane</keyword>
<dbReference type="Proteomes" id="UP001162740">
    <property type="component" value="Chromosome"/>
</dbReference>
<evidence type="ECO:0000256" key="1">
    <source>
        <dbReference type="SAM" id="Phobius"/>
    </source>
</evidence>
<keyword evidence="1" id="KW-1133">Transmembrane helix</keyword>
<gene>
    <name evidence="2" type="ORF">KUM34_003350</name>
</gene>
<organism evidence="2 3">
    <name type="scientific">Rhodococcus rhodochrous</name>
    <dbReference type="NCBI Taxonomy" id="1829"/>
    <lineage>
        <taxon>Bacteria</taxon>
        <taxon>Bacillati</taxon>
        <taxon>Actinomycetota</taxon>
        <taxon>Actinomycetes</taxon>
        <taxon>Mycobacteriales</taxon>
        <taxon>Nocardiaceae</taxon>
        <taxon>Rhodococcus</taxon>
    </lineage>
</organism>
<evidence type="ECO:0000313" key="3">
    <source>
        <dbReference type="Proteomes" id="UP001162740"/>
    </source>
</evidence>
<dbReference type="EMBL" id="CP083974">
    <property type="protein sequence ID" value="UZF45737.1"/>
    <property type="molecule type" value="Genomic_DNA"/>
</dbReference>
<dbReference type="AlphaFoldDB" id="A0AA46WX46"/>
<feature type="transmembrane region" description="Helical" evidence="1">
    <location>
        <begin position="37"/>
        <end position="59"/>
    </location>
</feature>
<proteinExistence type="predicted"/>
<name>A0AA46WX46_RHORH</name>
<accession>A0AA46WX46</accession>
<feature type="transmembrane region" description="Helical" evidence="1">
    <location>
        <begin position="71"/>
        <end position="94"/>
    </location>
</feature>
<protein>
    <submittedName>
        <fullName evidence="2">Uncharacterized protein</fullName>
    </submittedName>
</protein>